<keyword evidence="1" id="KW-0732">Signal</keyword>
<dbReference type="InterPro" id="IPR051553">
    <property type="entry name" value="Ran_GTPase-activating"/>
</dbReference>
<dbReference type="GO" id="GO:0005085">
    <property type="term" value="F:guanyl-nucleotide exchange factor activity"/>
    <property type="evidence" value="ECO:0007669"/>
    <property type="project" value="TreeGrafter"/>
</dbReference>
<dbReference type="AlphaFoldDB" id="A0A3B7QYE6"/>
<name>A0A3B7QYE6_9BACT</name>
<gene>
    <name evidence="2" type="ORF">D3Y59_03460</name>
</gene>
<protein>
    <recommendedName>
        <fullName evidence="4">Chromosome condensation regulator RCC1</fullName>
    </recommendedName>
</protein>
<accession>A0A3B7QYE6</accession>
<evidence type="ECO:0008006" key="4">
    <source>
        <dbReference type="Google" id="ProtNLM"/>
    </source>
</evidence>
<dbReference type="InterPro" id="IPR000408">
    <property type="entry name" value="Reg_chr_condens"/>
</dbReference>
<dbReference type="GO" id="GO:0005737">
    <property type="term" value="C:cytoplasm"/>
    <property type="evidence" value="ECO:0007669"/>
    <property type="project" value="TreeGrafter"/>
</dbReference>
<dbReference type="Proteomes" id="UP000262802">
    <property type="component" value="Chromosome"/>
</dbReference>
<feature type="signal peptide" evidence="1">
    <location>
        <begin position="1"/>
        <end position="34"/>
    </location>
</feature>
<dbReference type="RefSeq" id="WP_119443790.1">
    <property type="nucleotide sequence ID" value="NZ_CP032317.1"/>
</dbReference>
<dbReference type="Pfam" id="PF00415">
    <property type="entry name" value="RCC1"/>
    <property type="match status" value="2"/>
</dbReference>
<proteinExistence type="predicted"/>
<dbReference type="EMBL" id="CP032317">
    <property type="protein sequence ID" value="AYA36203.1"/>
    <property type="molecule type" value="Genomic_DNA"/>
</dbReference>
<sequence length="717" mass="78789">MSRNITLPISRFLSFKWLWALFFVACGWSNQACAQYSLQAIACTEDGYNLVVRPDGTLWGWLSPRHTQLDTAAQKISPKRLSTEANWQSVVAGRYMVLLLKRDGSLWGAKILASYGQSEISPKFEQLGTGRTWKSIAAGESYLTAISADKYLWAWHQVSKGGNDILAFEPVAHPRNAYEQRMRWRQVGIKEIGMSVVIEGVSAEGSLWRWTIDYNSGQRELMQVGQSKDWASITTGGGYESCALAIKKDGSLWGWGSNLFGQLVVPNNLGQTNDVEEPIRIGNGKKWHFAQAAWGKQVVALQKDSSLWAWGLNTGGQLGTEQYYQTTIIAPPKQIGSVRSWIAVGGSRFHSVGMRADGSLWVWGSSTYEQPGNTIDYTQLHRVFPVGDSPVVSFAAEGNYSAAVKKDGTLWTWGDNSVGQLGLGNLQSTDQPTQVGHDRDWLKVASCAGIKQNGTLWEWGYIGGSTPLLVPRQIGTDHDWIDVVTTGLGKYARKKDGTLWHWGGRDAANGRLPVQVGKARNWASIAGDSHVLATRTDGSMWGWGSNNMGELGLSGPAQKLRTVGSPTQTGAAAGWQKVATGSLHSLALRSDGTLWSCGHTTALGRDLPNKGRDAYDAVWQQIPAKVRWRSIAANLSVSMAVATDGTLWYTGNPYQVFQHEMPGTMYFKKLVKESDCREVALGEHHALVLRADGSLWSYGTFPRTIPLPHALKMRQVL</sequence>
<evidence type="ECO:0000313" key="3">
    <source>
        <dbReference type="Proteomes" id="UP000262802"/>
    </source>
</evidence>
<dbReference type="SUPFAM" id="SSF50985">
    <property type="entry name" value="RCC1/BLIP-II"/>
    <property type="match status" value="3"/>
</dbReference>
<dbReference type="PANTHER" id="PTHR45982">
    <property type="entry name" value="REGULATOR OF CHROMOSOME CONDENSATION"/>
    <property type="match status" value="1"/>
</dbReference>
<dbReference type="PANTHER" id="PTHR45982:SF1">
    <property type="entry name" value="REGULATOR OF CHROMOSOME CONDENSATION"/>
    <property type="match status" value="1"/>
</dbReference>
<dbReference type="Gene3D" id="2.130.10.30">
    <property type="entry name" value="Regulator of chromosome condensation 1/beta-lactamase-inhibitor protein II"/>
    <property type="match status" value="4"/>
</dbReference>
<dbReference type="InterPro" id="IPR009091">
    <property type="entry name" value="RCC1/BLIP-II"/>
</dbReference>
<evidence type="ECO:0000313" key="2">
    <source>
        <dbReference type="EMBL" id="AYA36203.1"/>
    </source>
</evidence>
<dbReference type="KEGG" id="hyh:D3Y59_03460"/>
<dbReference type="PROSITE" id="PS00626">
    <property type="entry name" value="RCC1_2"/>
    <property type="match status" value="1"/>
</dbReference>
<organism evidence="2 3">
    <name type="scientific">Hymenobacter oligotrophus</name>
    <dbReference type="NCBI Taxonomy" id="2319843"/>
    <lineage>
        <taxon>Bacteria</taxon>
        <taxon>Pseudomonadati</taxon>
        <taxon>Bacteroidota</taxon>
        <taxon>Cytophagia</taxon>
        <taxon>Cytophagales</taxon>
        <taxon>Hymenobacteraceae</taxon>
        <taxon>Hymenobacter</taxon>
    </lineage>
</organism>
<dbReference type="PRINTS" id="PR00633">
    <property type="entry name" value="RCCNDNSATION"/>
</dbReference>
<feature type="chain" id="PRO_5017806662" description="Chromosome condensation regulator RCC1" evidence="1">
    <location>
        <begin position="35"/>
        <end position="717"/>
    </location>
</feature>
<dbReference type="PROSITE" id="PS50012">
    <property type="entry name" value="RCC1_3"/>
    <property type="match status" value="3"/>
</dbReference>
<dbReference type="OrthoDB" id="1081439at2"/>
<evidence type="ECO:0000256" key="1">
    <source>
        <dbReference type="SAM" id="SignalP"/>
    </source>
</evidence>
<reference evidence="2 3" key="1">
    <citation type="submission" date="2018-09" db="EMBL/GenBank/DDBJ databases">
        <title>Hymenobacter medium sp. nov., isolated from R2A medium.</title>
        <authorList>
            <person name="Yingchao G."/>
        </authorList>
    </citation>
    <scope>NUCLEOTIDE SEQUENCE [LARGE SCALE GENOMIC DNA]</scope>
    <source>
        <strain evidence="3">sh-6</strain>
    </source>
</reference>
<keyword evidence="3" id="KW-1185">Reference proteome</keyword>